<dbReference type="Gene3D" id="3.90.640.10">
    <property type="entry name" value="Actin, Chain A, domain 4"/>
    <property type="match status" value="1"/>
</dbReference>
<dbReference type="PROSITE" id="PS00297">
    <property type="entry name" value="HSP70_1"/>
    <property type="match status" value="1"/>
</dbReference>
<sequence>MSRPGSMRYDPPVDRLRPDTILGIDLGTTNSCGAVVMPGGQVKIVPQRSGDGIVPSVFAIDEKGHELVGHEAKRQWQLNPRNTLYATKRLIGRSPHDEVVAGVQRSVAFRVVPGPGEEVALACQGQRFQVQEVSARILAKIRDVASDFLGFRVARAVVTVPAYFTDRQRQAVKAAGRLIGLEVVRIINEPTAAALAYGIGRRLRERVLVFDLGGGTFDVSIIEIRDRVFEVKATGGDIFLGGLDFDDAIVGQVLERFRAEHGLDLTQDPVAMQRIRDLAERSKIDLSSRSEVPFSIPFVTMTDDGRPVSLEQRLGRRELERLTFPLVERALRMVERVMRDAGLAPHDVDEVLLVGGQTRMPLIQRMLGDWFGRPPSKGVHPDEAVAIGAALYAWSLQDDSDLKLQLLDVIPMAIGIEAAGGAMRTVLPRNAPIPNAKAIPATSSLDGQRELSVRIYQGDHPEAVRNDLLGEFTFGGVRPSPAGQVRLEILFEVSVEGILTVSARDLDTGKQMRTTVRVTES</sequence>
<dbReference type="InterPro" id="IPR029047">
    <property type="entry name" value="HSP70_peptide-bd_sf"/>
</dbReference>
<dbReference type="PROSITE" id="PS01036">
    <property type="entry name" value="HSP70_3"/>
    <property type="match status" value="1"/>
</dbReference>
<dbReference type="PANTHER" id="PTHR19375">
    <property type="entry name" value="HEAT SHOCK PROTEIN 70KDA"/>
    <property type="match status" value="1"/>
</dbReference>
<evidence type="ECO:0000256" key="3">
    <source>
        <dbReference type="ARBA" id="ARBA00022840"/>
    </source>
</evidence>
<dbReference type="Pfam" id="PF00012">
    <property type="entry name" value="HSP70"/>
    <property type="match status" value="1"/>
</dbReference>
<reference evidence="6" key="1">
    <citation type="journal article" date="2022" name="Int. J. Syst. Evol. Microbiol.">
        <title>Anaeromyxobacter oryzae sp. nov., Anaeromyxobacter diazotrophicus sp. nov. and Anaeromyxobacter paludicola sp. nov., isolated from paddy soils.</title>
        <authorList>
            <person name="Itoh H."/>
            <person name="Xu Z."/>
            <person name="Mise K."/>
            <person name="Masuda Y."/>
            <person name="Ushijima N."/>
            <person name="Hayakawa C."/>
            <person name="Shiratori Y."/>
            <person name="Senoo K."/>
        </authorList>
    </citation>
    <scope>NUCLEOTIDE SEQUENCE [LARGE SCALE GENOMIC DNA]</scope>
    <source>
        <strain evidence="6">Red630</strain>
    </source>
</reference>
<keyword evidence="2 4" id="KW-0547">Nucleotide-binding</keyword>
<protein>
    <submittedName>
        <fullName evidence="5">Chaperone protein DnaK</fullName>
    </submittedName>
</protein>
<dbReference type="InterPro" id="IPR018181">
    <property type="entry name" value="Heat_shock_70_CS"/>
</dbReference>
<dbReference type="EMBL" id="AP025592">
    <property type="protein sequence ID" value="BDG07802.1"/>
    <property type="molecule type" value="Genomic_DNA"/>
</dbReference>
<name>A0ABM7X7J1_9BACT</name>
<dbReference type="PROSITE" id="PS00329">
    <property type="entry name" value="HSP70_2"/>
    <property type="match status" value="1"/>
</dbReference>
<gene>
    <name evidence="5" type="primary">dnaK_4</name>
    <name evidence="5" type="ORF">AMPC_09150</name>
</gene>
<dbReference type="Proteomes" id="UP001162734">
    <property type="component" value="Chromosome"/>
</dbReference>
<evidence type="ECO:0000256" key="2">
    <source>
        <dbReference type="ARBA" id="ARBA00022741"/>
    </source>
</evidence>
<keyword evidence="6" id="KW-1185">Reference proteome</keyword>
<dbReference type="Gene3D" id="3.30.420.40">
    <property type="match status" value="2"/>
</dbReference>
<comment type="similarity">
    <text evidence="1 4">Belongs to the heat shock protein 70 family.</text>
</comment>
<dbReference type="SUPFAM" id="SSF53067">
    <property type="entry name" value="Actin-like ATPase domain"/>
    <property type="match status" value="2"/>
</dbReference>
<dbReference type="Gene3D" id="2.60.34.10">
    <property type="entry name" value="Substrate Binding Domain Of DNAk, Chain A, domain 1"/>
    <property type="match status" value="1"/>
</dbReference>
<evidence type="ECO:0000313" key="5">
    <source>
        <dbReference type="EMBL" id="BDG07802.1"/>
    </source>
</evidence>
<proteinExistence type="inferred from homology"/>
<keyword evidence="3 4" id="KW-0067">ATP-binding</keyword>
<dbReference type="SUPFAM" id="SSF100920">
    <property type="entry name" value="Heat shock protein 70kD (HSP70), peptide-binding domain"/>
    <property type="match status" value="1"/>
</dbReference>
<evidence type="ECO:0000313" key="6">
    <source>
        <dbReference type="Proteomes" id="UP001162734"/>
    </source>
</evidence>
<dbReference type="PRINTS" id="PR00301">
    <property type="entry name" value="HEATSHOCK70"/>
</dbReference>
<organism evidence="5 6">
    <name type="scientific">Anaeromyxobacter paludicola</name>
    <dbReference type="NCBI Taxonomy" id="2918171"/>
    <lineage>
        <taxon>Bacteria</taxon>
        <taxon>Pseudomonadati</taxon>
        <taxon>Myxococcota</taxon>
        <taxon>Myxococcia</taxon>
        <taxon>Myxococcales</taxon>
        <taxon>Cystobacterineae</taxon>
        <taxon>Anaeromyxobacteraceae</taxon>
        <taxon>Anaeromyxobacter</taxon>
    </lineage>
</organism>
<evidence type="ECO:0000256" key="1">
    <source>
        <dbReference type="ARBA" id="ARBA00007381"/>
    </source>
</evidence>
<dbReference type="InterPro" id="IPR013126">
    <property type="entry name" value="Hsp_70_fam"/>
</dbReference>
<evidence type="ECO:0000256" key="4">
    <source>
        <dbReference type="RuleBase" id="RU003322"/>
    </source>
</evidence>
<accession>A0ABM7X7J1</accession>
<dbReference type="InterPro" id="IPR043129">
    <property type="entry name" value="ATPase_NBD"/>
</dbReference>